<dbReference type="PIRSF" id="PIRSF016624">
    <property type="entry name" value="Mu_prophg_I"/>
    <property type="match status" value="1"/>
</dbReference>
<dbReference type="Proteomes" id="UP000280271">
    <property type="component" value="Unassembled WGS sequence"/>
</dbReference>
<keyword evidence="2" id="KW-1185">Reference proteome</keyword>
<dbReference type="InterPro" id="IPR012106">
    <property type="entry name" value="Phage_Mu_Gp1"/>
</dbReference>
<evidence type="ECO:0000313" key="1">
    <source>
        <dbReference type="EMBL" id="RLL17813.1"/>
    </source>
</evidence>
<protein>
    <recommendedName>
        <fullName evidence="3">Mu-like prophage I protein</fullName>
    </recommendedName>
</protein>
<proteinExistence type="predicted"/>
<reference evidence="1 2" key="1">
    <citation type="submission" date="2018-09" db="EMBL/GenBank/DDBJ databases">
        <title>The draft genome of Acinetobacter sp. strains.</title>
        <authorList>
            <person name="Qin J."/>
            <person name="Feng Y."/>
            <person name="Zong Z."/>
        </authorList>
    </citation>
    <scope>NUCLEOTIDE SEQUENCE [LARGE SCALE GENOMIC DNA]</scope>
    <source>
        <strain evidence="1 2">WCHAc060005</strain>
    </source>
</reference>
<sequence>MKKTLLAAACSFALEAAQPEYLVLIPEGIFHGIDGRPFDAPHWNLTPERGEQIVAALNQRSIDMVIDYEHATLEAQKTGEPAPAAGWLKSGGFQYIEGVGVCSAKFEWTDKAAGFIGSREYKYLSPVFLYNKAGEVQHLLHVALTNTPNLDQLPEARLAAAAQDFFAQNSQQQDSTMEELLERLRWMLNLPISATAEDIIAELNKLTAQIQEATGTTVAANGQNLFDAIAAAGQLKVAANSQSAPDPTQFVPMAVYQEAIAQASKASNDAQTKELNDLFEAACADGRLTGTATIAYYKGQIETNPAFVKAQIESLPKIAALTQQQTSQVNLAENHQQTPAVDDVQNEVFGLLGVSKEDAEKYGA</sequence>
<dbReference type="Pfam" id="PF10123">
    <property type="entry name" value="Mu-like_Pro"/>
    <property type="match status" value="1"/>
</dbReference>
<gene>
    <name evidence="1" type="ORF">D9K81_16705</name>
</gene>
<organism evidence="1 2">
    <name type="scientific">Acinetobacter chengduensis</name>
    <dbReference type="NCBI Taxonomy" id="2420890"/>
    <lineage>
        <taxon>Bacteria</taxon>
        <taxon>Pseudomonadati</taxon>
        <taxon>Pseudomonadota</taxon>
        <taxon>Gammaproteobacteria</taxon>
        <taxon>Moraxellales</taxon>
        <taxon>Moraxellaceae</taxon>
        <taxon>Acinetobacter</taxon>
    </lineage>
</organism>
<dbReference type="EMBL" id="RCHC01000028">
    <property type="protein sequence ID" value="RLL17813.1"/>
    <property type="molecule type" value="Genomic_DNA"/>
</dbReference>
<dbReference type="RefSeq" id="WP_120375073.1">
    <property type="nucleotide sequence ID" value="NZ_RCHC01000028.1"/>
</dbReference>
<evidence type="ECO:0008006" key="3">
    <source>
        <dbReference type="Google" id="ProtNLM"/>
    </source>
</evidence>
<name>A0ABX9TS47_9GAMM</name>
<comment type="caution">
    <text evidence="1">The sequence shown here is derived from an EMBL/GenBank/DDBJ whole genome shotgun (WGS) entry which is preliminary data.</text>
</comment>
<accession>A0ABX9TS47</accession>
<evidence type="ECO:0000313" key="2">
    <source>
        <dbReference type="Proteomes" id="UP000280271"/>
    </source>
</evidence>